<evidence type="ECO:0000313" key="3">
    <source>
        <dbReference type="Proteomes" id="UP000504638"/>
    </source>
</evidence>
<reference evidence="4" key="3">
    <citation type="submission" date="2025-04" db="UniProtKB">
        <authorList>
            <consortium name="RefSeq"/>
        </authorList>
    </citation>
    <scope>IDENTIFICATION</scope>
    <source>
        <strain evidence="4">CBS 781.70</strain>
    </source>
</reference>
<reference evidence="4" key="2">
    <citation type="submission" date="2020-04" db="EMBL/GenBank/DDBJ databases">
        <authorList>
            <consortium name="NCBI Genome Project"/>
        </authorList>
    </citation>
    <scope>NUCLEOTIDE SEQUENCE</scope>
    <source>
        <strain evidence="4">CBS 781.70</strain>
    </source>
</reference>
<reference evidence="2 4" key="1">
    <citation type="submission" date="2020-01" db="EMBL/GenBank/DDBJ databases">
        <authorList>
            <consortium name="DOE Joint Genome Institute"/>
            <person name="Haridas S."/>
            <person name="Albert R."/>
            <person name="Binder M."/>
            <person name="Bloem J."/>
            <person name="Labutti K."/>
            <person name="Salamov A."/>
            <person name="Andreopoulos B."/>
            <person name="Baker S.E."/>
            <person name="Barry K."/>
            <person name="Bills G."/>
            <person name="Bluhm B.H."/>
            <person name="Cannon C."/>
            <person name="Castanera R."/>
            <person name="Culley D.E."/>
            <person name="Daum C."/>
            <person name="Ezra D."/>
            <person name="Gonzalez J.B."/>
            <person name="Henrissat B."/>
            <person name="Kuo A."/>
            <person name="Liang C."/>
            <person name="Lipzen A."/>
            <person name="Lutzoni F."/>
            <person name="Magnuson J."/>
            <person name="Mondo S."/>
            <person name="Nolan M."/>
            <person name="Ohm R."/>
            <person name="Pangilinan J."/>
            <person name="Park H.-J."/>
            <person name="Ramirez L."/>
            <person name="Alfaro M."/>
            <person name="Sun H."/>
            <person name="Tritt A."/>
            <person name="Yoshinaga Y."/>
            <person name="Zwiers L.-H."/>
            <person name="Turgeon B.G."/>
            <person name="Goodwin S.B."/>
            <person name="Spatafora J.W."/>
            <person name="Crous P.W."/>
            <person name="Grigoriev I.V."/>
        </authorList>
    </citation>
    <scope>NUCLEOTIDE SEQUENCE</scope>
    <source>
        <strain evidence="2 4">CBS 781.70</strain>
    </source>
</reference>
<evidence type="ECO:0000256" key="1">
    <source>
        <dbReference type="SAM" id="MobiDB-lite"/>
    </source>
</evidence>
<feature type="region of interest" description="Disordered" evidence="1">
    <location>
        <begin position="93"/>
        <end position="117"/>
    </location>
</feature>
<dbReference type="RefSeq" id="XP_033533676.1">
    <property type="nucleotide sequence ID" value="XM_033679590.1"/>
</dbReference>
<protein>
    <submittedName>
        <fullName evidence="2 4">Uncharacterized protein</fullName>
    </submittedName>
</protein>
<proteinExistence type="predicted"/>
<dbReference type="AlphaFoldDB" id="A0A6G1G1Q7"/>
<evidence type="ECO:0000313" key="2">
    <source>
        <dbReference type="EMBL" id="KAF1812045.1"/>
    </source>
</evidence>
<feature type="compositionally biased region" description="Basic and acidic residues" evidence="1">
    <location>
        <begin position="106"/>
        <end position="117"/>
    </location>
</feature>
<evidence type="ECO:0000313" key="4">
    <source>
        <dbReference type="RefSeq" id="XP_033533676.1"/>
    </source>
</evidence>
<accession>A0A6G1G1Q7</accession>
<organism evidence="2">
    <name type="scientific">Eremomyces bilateralis CBS 781.70</name>
    <dbReference type="NCBI Taxonomy" id="1392243"/>
    <lineage>
        <taxon>Eukaryota</taxon>
        <taxon>Fungi</taxon>
        <taxon>Dikarya</taxon>
        <taxon>Ascomycota</taxon>
        <taxon>Pezizomycotina</taxon>
        <taxon>Dothideomycetes</taxon>
        <taxon>Dothideomycetes incertae sedis</taxon>
        <taxon>Eremomycetales</taxon>
        <taxon>Eremomycetaceae</taxon>
        <taxon>Eremomyces</taxon>
    </lineage>
</organism>
<keyword evidence="3" id="KW-1185">Reference proteome</keyword>
<dbReference type="GeneID" id="54420160"/>
<dbReference type="EMBL" id="ML975159">
    <property type="protein sequence ID" value="KAF1812045.1"/>
    <property type="molecule type" value="Genomic_DNA"/>
</dbReference>
<sequence>MPHRNLRSAPLPPPLARSIADLLLIGCCSLPPPLPSLVSPPHPRTTSPSSRFSFAITSSRNDSIRILLSHVLNVQSNPSNPHQPRFLSIEFSSPSPDRCCNPSDELQTRRTELQSAI</sequence>
<dbReference type="Proteomes" id="UP000504638">
    <property type="component" value="Unplaced"/>
</dbReference>
<name>A0A6G1G1Q7_9PEZI</name>
<gene>
    <name evidence="2 4" type="ORF">P152DRAFT_458999</name>
</gene>